<dbReference type="Proteomes" id="UP000030854">
    <property type="component" value="Unassembled WGS sequence"/>
</dbReference>
<dbReference type="HOGENOM" id="CLU_018153_3_2_1"/>
<dbReference type="EMBL" id="JNVN01001146">
    <property type="protein sequence ID" value="KHJ33919.1"/>
    <property type="molecule type" value="Genomic_DNA"/>
</dbReference>
<evidence type="ECO:0000313" key="2">
    <source>
        <dbReference type="EMBL" id="KHJ33919.1"/>
    </source>
</evidence>
<feature type="region of interest" description="Disordered" evidence="1">
    <location>
        <begin position="47"/>
        <end position="68"/>
    </location>
</feature>
<comment type="caution">
    <text evidence="2">The sequence shown here is derived from an EMBL/GenBank/DDBJ whole genome shotgun (WGS) entry which is preliminary data.</text>
</comment>
<accession>A0A0B1PB93</accession>
<sequence>MISSIDNTLVNFKEVEIEEIVAFKAYLRHAIASFALMDSSSSSSLIPFHTRPNKENVNSRIDDKKAKKVQVETPHIALTSVLNRGKTQEVALPKTSTTNEKTWIIVARNGHKKARAVVGDKI</sequence>
<gene>
    <name evidence="2" type="ORF">EV44_g6098</name>
</gene>
<keyword evidence="3" id="KW-1185">Reference proteome</keyword>
<evidence type="ECO:0000313" key="3">
    <source>
        <dbReference type="Proteomes" id="UP000030854"/>
    </source>
</evidence>
<organism evidence="2 3">
    <name type="scientific">Uncinula necator</name>
    <name type="common">Grape powdery mildew</name>
    <dbReference type="NCBI Taxonomy" id="52586"/>
    <lineage>
        <taxon>Eukaryota</taxon>
        <taxon>Fungi</taxon>
        <taxon>Dikarya</taxon>
        <taxon>Ascomycota</taxon>
        <taxon>Pezizomycotina</taxon>
        <taxon>Leotiomycetes</taxon>
        <taxon>Erysiphales</taxon>
        <taxon>Erysiphaceae</taxon>
        <taxon>Erysiphe</taxon>
    </lineage>
</organism>
<name>A0A0B1PB93_UNCNE</name>
<protein>
    <submittedName>
        <fullName evidence="2">Uncharacterized protein</fullName>
    </submittedName>
</protein>
<dbReference type="AlphaFoldDB" id="A0A0B1PB93"/>
<evidence type="ECO:0000256" key="1">
    <source>
        <dbReference type="SAM" id="MobiDB-lite"/>
    </source>
</evidence>
<reference evidence="2 3" key="1">
    <citation type="journal article" date="2014" name="BMC Genomics">
        <title>Adaptive genomic structural variation in the grape powdery mildew pathogen, Erysiphe necator.</title>
        <authorList>
            <person name="Jones L."/>
            <person name="Riaz S."/>
            <person name="Morales-Cruz A."/>
            <person name="Amrine K.C."/>
            <person name="McGuire B."/>
            <person name="Gubler W.D."/>
            <person name="Walker M.A."/>
            <person name="Cantu D."/>
        </authorList>
    </citation>
    <scope>NUCLEOTIDE SEQUENCE [LARGE SCALE GENOMIC DNA]</scope>
    <source>
        <strain evidence="3">c</strain>
    </source>
</reference>
<proteinExistence type="predicted"/>